<sequence>MTSIKEIQTRYQQNIPEKMGKIFLRRFGRLEKECRLHVPDRHGHQRDMLPLDGLCVHIRRGGDNGFCGTQYFALIGLPEDKMAHCFFQYTFAATSTSIVKGIMHERCTTTAFICYTCLVSGFIYPVASYWALSDNGWLKVLGFEDFAGSGSIHSLVGSASMAGPRHDRFEKDGKINDIPLHSIPVKWVAKSEIALGLDSGTIKIYQIDENQPRVVRDMKWSDKTQYLVSSSWDNTIRIRFVDHLNVEPIHGTQVNSTCYIYSLAWCKPTNEKTHTEVKNTMRQENHQKTSY</sequence>
<evidence type="ECO:0000256" key="5">
    <source>
        <dbReference type="ARBA" id="ARBA00022989"/>
    </source>
</evidence>
<keyword evidence="4" id="KW-0812">Transmembrane</keyword>
<name>A0A8J2WFL5_9CRUS</name>
<protein>
    <recommendedName>
        <fullName evidence="8">Ammonium transporter AmtB-like domain-containing protein</fullName>
    </recommendedName>
</protein>
<keyword evidence="5" id="KW-1133">Transmembrane helix</keyword>
<dbReference type="AlphaFoldDB" id="A0A8J2WFL5"/>
<dbReference type="Gene3D" id="1.10.3430.10">
    <property type="entry name" value="Ammonium transporter AmtB like domains"/>
    <property type="match status" value="1"/>
</dbReference>
<feature type="domain" description="Ammonium transporter AmtB-like" evidence="8">
    <location>
        <begin position="62"/>
        <end position="185"/>
    </location>
</feature>
<accession>A0A8J2WFL5</accession>
<keyword evidence="10" id="KW-1185">Reference proteome</keyword>
<evidence type="ECO:0000256" key="4">
    <source>
        <dbReference type="ARBA" id="ARBA00022692"/>
    </source>
</evidence>
<dbReference type="InterPro" id="IPR036322">
    <property type="entry name" value="WD40_repeat_dom_sf"/>
</dbReference>
<comment type="caution">
    <text evidence="9">The sequence shown here is derived from an EMBL/GenBank/DDBJ whole genome shotgun (WGS) entry which is preliminary data.</text>
</comment>
<dbReference type="PANTHER" id="PTHR11730:SF6">
    <property type="entry name" value="AMMONIUM TRANSPORTER"/>
    <property type="match status" value="1"/>
</dbReference>
<reference evidence="9" key="1">
    <citation type="submission" date="2021-11" db="EMBL/GenBank/DDBJ databases">
        <authorList>
            <person name="Schell T."/>
        </authorList>
    </citation>
    <scope>NUCLEOTIDE SEQUENCE</scope>
    <source>
        <strain evidence="9">M5</strain>
    </source>
</reference>
<comment type="subcellular location">
    <subcellularLocation>
        <location evidence="1">Membrane</location>
        <topology evidence="1">Multi-pass membrane protein</topology>
    </subcellularLocation>
</comment>
<proteinExistence type="inferred from homology"/>
<dbReference type="GO" id="GO:0008519">
    <property type="term" value="F:ammonium channel activity"/>
    <property type="evidence" value="ECO:0007669"/>
    <property type="project" value="InterPro"/>
</dbReference>
<dbReference type="InterPro" id="IPR015943">
    <property type="entry name" value="WD40/YVTN_repeat-like_dom_sf"/>
</dbReference>
<dbReference type="OrthoDB" id="534912at2759"/>
<dbReference type="Proteomes" id="UP000789390">
    <property type="component" value="Unassembled WGS sequence"/>
</dbReference>
<evidence type="ECO:0000256" key="6">
    <source>
        <dbReference type="ARBA" id="ARBA00023136"/>
    </source>
</evidence>
<dbReference type="SUPFAM" id="SSF111352">
    <property type="entry name" value="Ammonium transporter"/>
    <property type="match status" value="1"/>
</dbReference>
<dbReference type="EMBL" id="CAKKLH010000186">
    <property type="protein sequence ID" value="CAH0105435.1"/>
    <property type="molecule type" value="Genomic_DNA"/>
</dbReference>
<evidence type="ECO:0000259" key="8">
    <source>
        <dbReference type="Pfam" id="PF00909"/>
    </source>
</evidence>
<dbReference type="GO" id="GO:0005886">
    <property type="term" value="C:plasma membrane"/>
    <property type="evidence" value="ECO:0007669"/>
    <property type="project" value="TreeGrafter"/>
</dbReference>
<dbReference type="SUPFAM" id="SSF50978">
    <property type="entry name" value="WD40 repeat-like"/>
    <property type="match status" value="1"/>
</dbReference>
<keyword evidence="7" id="KW-0924">Ammonia transport</keyword>
<organism evidence="9 10">
    <name type="scientific">Daphnia galeata</name>
    <dbReference type="NCBI Taxonomy" id="27404"/>
    <lineage>
        <taxon>Eukaryota</taxon>
        <taxon>Metazoa</taxon>
        <taxon>Ecdysozoa</taxon>
        <taxon>Arthropoda</taxon>
        <taxon>Crustacea</taxon>
        <taxon>Branchiopoda</taxon>
        <taxon>Diplostraca</taxon>
        <taxon>Cladocera</taxon>
        <taxon>Anomopoda</taxon>
        <taxon>Daphniidae</taxon>
        <taxon>Daphnia</taxon>
    </lineage>
</organism>
<evidence type="ECO:0000256" key="1">
    <source>
        <dbReference type="ARBA" id="ARBA00004141"/>
    </source>
</evidence>
<dbReference type="GO" id="GO:0097272">
    <property type="term" value="P:ammonium homeostasis"/>
    <property type="evidence" value="ECO:0007669"/>
    <property type="project" value="TreeGrafter"/>
</dbReference>
<evidence type="ECO:0000313" key="9">
    <source>
        <dbReference type="EMBL" id="CAH0105435.1"/>
    </source>
</evidence>
<evidence type="ECO:0000256" key="2">
    <source>
        <dbReference type="ARBA" id="ARBA00005887"/>
    </source>
</evidence>
<evidence type="ECO:0000256" key="7">
    <source>
        <dbReference type="ARBA" id="ARBA00023177"/>
    </source>
</evidence>
<dbReference type="PANTHER" id="PTHR11730">
    <property type="entry name" value="AMMONIUM TRANSPORTER"/>
    <property type="match status" value="1"/>
</dbReference>
<evidence type="ECO:0000313" key="10">
    <source>
        <dbReference type="Proteomes" id="UP000789390"/>
    </source>
</evidence>
<keyword evidence="3" id="KW-0813">Transport</keyword>
<gene>
    <name evidence="9" type="ORF">DGAL_LOCUS8458</name>
</gene>
<dbReference type="Pfam" id="PF00909">
    <property type="entry name" value="Ammonium_transp"/>
    <property type="match status" value="1"/>
</dbReference>
<evidence type="ECO:0000256" key="3">
    <source>
        <dbReference type="ARBA" id="ARBA00022448"/>
    </source>
</evidence>
<comment type="similarity">
    <text evidence="2">Belongs to the ammonia transporter channel (TC 1.A.11.2) family.</text>
</comment>
<dbReference type="InterPro" id="IPR024041">
    <property type="entry name" value="NH4_transpt_AmtB-like_dom"/>
</dbReference>
<keyword evidence="6" id="KW-0472">Membrane</keyword>
<dbReference type="Gene3D" id="2.130.10.10">
    <property type="entry name" value="YVTN repeat-like/Quinoprotein amine dehydrogenase"/>
    <property type="match status" value="1"/>
</dbReference>
<dbReference type="InterPro" id="IPR029020">
    <property type="entry name" value="Ammonium/urea_transptr"/>
</dbReference>